<name>A0ABN9WP26_9DINO</name>
<gene>
    <name evidence="2" type="ORF">PCOR1329_LOCUS68735</name>
</gene>
<evidence type="ECO:0000256" key="1">
    <source>
        <dbReference type="SAM" id="MobiDB-lite"/>
    </source>
</evidence>
<dbReference type="EMBL" id="CAUYUJ010018983">
    <property type="protein sequence ID" value="CAK0887764.1"/>
    <property type="molecule type" value="Genomic_DNA"/>
</dbReference>
<organism evidence="2 3">
    <name type="scientific">Prorocentrum cordatum</name>
    <dbReference type="NCBI Taxonomy" id="2364126"/>
    <lineage>
        <taxon>Eukaryota</taxon>
        <taxon>Sar</taxon>
        <taxon>Alveolata</taxon>
        <taxon>Dinophyceae</taxon>
        <taxon>Prorocentrales</taxon>
        <taxon>Prorocentraceae</taxon>
        <taxon>Prorocentrum</taxon>
    </lineage>
</organism>
<feature type="region of interest" description="Disordered" evidence="1">
    <location>
        <begin position="1"/>
        <end position="60"/>
    </location>
</feature>
<feature type="compositionally biased region" description="Basic and acidic residues" evidence="1">
    <location>
        <begin position="47"/>
        <end position="60"/>
    </location>
</feature>
<feature type="compositionally biased region" description="Low complexity" evidence="1">
    <location>
        <begin position="9"/>
        <end position="27"/>
    </location>
</feature>
<proteinExistence type="predicted"/>
<reference evidence="2" key="1">
    <citation type="submission" date="2023-10" db="EMBL/GenBank/DDBJ databases">
        <authorList>
            <person name="Chen Y."/>
            <person name="Shah S."/>
            <person name="Dougan E. K."/>
            <person name="Thang M."/>
            <person name="Chan C."/>
        </authorList>
    </citation>
    <scope>NUCLEOTIDE SEQUENCE [LARGE SCALE GENOMIC DNA]</scope>
</reference>
<accession>A0ABN9WP26</accession>
<sequence>MGPKKVIKAAKGGKPVKKPAAAPAGAKWHASALAAPEKAVKSVNEAEGAKSEEDGVLDDRQTSRAQRCVFEHSQADIRKDDWDKYQELGSKECKIPGKMKQRAQIVNAYVSRRATYKDSVQVKARTLEAITSRTVSKGKEDAVVGMSKNCMIGTVFAGSKQLFQEAINDNEIYENPEDGLWYSRTKKISVKDVTSHTVRGTKTQEAADDSTFRSALADMMEVGCSVKENWLQALKGPRGKPSLKNQDNKPDATDVKILQESFDSVTQVTSAMKRVAVELRKTNSNAAGSDMARRGVQLCRDVVPSQDEIERLLMAGPDSTTKKEVAAALQAAAGPYRQLIEYYNELVAIHKHHQKGGSSSSAGAKFKAITG</sequence>
<comment type="caution">
    <text evidence="2">The sequence shown here is derived from an EMBL/GenBank/DDBJ whole genome shotgun (WGS) entry which is preliminary data.</text>
</comment>
<keyword evidence="3" id="KW-1185">Reference proteome</keyword>
<evidence type="ECO:0000313" key="3">
    <source>
        <dbReference type="Proteomes" id="UP001189429"/>
    </source>
</evidence>
<evidence type="ECO:0000313" key="2">
    <source>
        <dbReference type="EMBL" id="CAK0887764.1"/>
    </source>
</evidence>
<protein>
    <submittedName>
        <fullName evidence="2">Uncharacterized protein</fullName>
    </submittedName>
</protein>
<dbReference type="Proteomes" id="UP001189429">
    <property type="component" value="Unassembled WGS sequence"/>
</dbReference>